<dbReference type="PANTHER" id="PTHR42923">
    <property type="entry name" value="PROTOPORPHYRINOGEN OXIDASE"/>
    <property type="match status" value="1"/>
</dbReference>
<evidence type="ECO:0000259" key="1">
    <source>
        <dbReference type="Pfam" id="PF01593"/>
    </source>
</evidence>
<proteinExistence type="predicted"/>
<organism evidence="2 3">
    <name type="scientific">Bacterioplanoides pacificum</name>
    <dbReference type="NCBI Taxonomy" id="1171596"/>
    <lineage>
        <taxon>Bacteria</taxon>
        <taxon>Pseudomonadati</taxon>
        <taxon>Pseudomonadota</taxon>
        <taxon>Gammaproteobacteria</taxon>
        <taxon>Oceanospirillales</taxon>
        <taxon>Oceanospirillaceae</taxon>
        <taxon>Bacterioplanoides</taxon>
    </lineage>
</organism>
<dbReference type="SUPFAM" id="SSF51905">
    <property type="entry name" value="FAD/NAD(P)-binding domain"/>
    <property type="match status" value="1"/>
</dbReference>
<dbReference type="RefSeq" id="WP_376865100.1">
    <property type="nucleotide sequence ID" value="NZ_JBHRYB010000005.1"/>
</dbReference>
<dbReference type="Pfam" id="PF01593">
    <property type="entry name" value="Amino_oxidase"/>
    <property type="match status" value="1"/>
</dbReference>
<dbReference type="Proteomes" id="UP001595722">
    <property type="component" value="Unassembled WGS sequence"/>
</dbReference>
<comment type="caution">
    <text evidence="2">The sequence shown here is derived from an EMBL/GenBank/DDBJ whole genome shotgun (WGS) entry which is preliminary data.</text>
</comment>
<gene>
    <name evidence="2" type="ORF">ACFOMG_04700</name>
</gene>
<keyword evidence="3" id="KW-1185">Reference proteome</keyword>
<dbReference type="Gene3D" id="3.50.50.60">
    <property type="entry name" value="FAD/NAD(P)-binding domain"/>
    <property type="match status" value="2"/>
</dbReference>
<dbReference type="Gene3D" id="3.90.660.10">
    <property type="match status" value="1"/>
</dbReference>
<feature type="domain" description="Amine oxidase" evidence="1">
    <location>
        <begin position="30"/>
        <end position="285"/>
    </location>
</feature>
<evidence type="ECO:0000313" key="3">
    <source>
        <dbReference type="Proteomes" id="UP001595722"/>
    </source>
</evidence>
<dbReference type="InterPro" id="IPR002937">
    <property type="entry name" value="Amino_oxidase"/>
</dbReference>
<protein>
    <submittedName>
        <fullName evidence="2">FAD-dependent oxidoreductase</fullName>
    </submittedName>
</protein>
<dbReference type="EMBL" id="JBHRYB010000005">
    <property type="protein sequence ID" value="MFC3679410.1"/>
    <property type="molecule type" value="Genomic_DNA"/>
</dbReference>
<dbReference type="PANTHER" id="PTHR42923:SF17">
    <property type="entry name" value="AMINE OXIDASE DOMAIN-CONTAINING PROTEIN"/>
    <property type="match status" value="1"/>
</dbReference>
<dbReference type="InterPro" id="IPR036188">
    <property type="entry name" value="FAD/NAD-bd_sf"/>
</dbReference>
<reference evidence="3" key="1">
    <citation type="journal article" date="2019" name="Int. J. Syst. Evol. Microbiol.">
        <title>The Global Catalogue of Microorganisms (GCM) 10K type strain sequencing project: providing services to taxonomists for standard genome sequencing and annotation.</title>
        <authorList>
            <consortium name="The Broad Institute Genomics Platform"/>
            <consortium name="The Broad Institute Genome Sequencing Center for Infectious Disease"/>
            <person name="Wu L."/>
            <person name="Ma J."/>
        </authorList>
    </citation>
    <scope>NUCLEOTIDE SEQUENCE [LARGE SCALE GENOMIC DNA]</scope>
    <source>
        <strain evidence="3">KCTC 42424</strain>
    </source>
</reference>
<evidence type="ECO:0000313" key="2">
    <source>
        <dbReference type="EMBL" id="MFC3679410.1"/>
    </source>
</evidence>
<dbReference type="InterPro" id="IPR050464">
    <property type="entry name" value="Zeta_carotene_desat/Oxidored"/>
</dbReference>
<sequence>MTATHSCSDAASRAGSASVKPSLAVIGSGIAGLSAAWLLKQKYDVTLIESHDKVGMGVFSVDYQSAGVDNRIDIPLRVFCDGYYPNLLALYRHIGVEIEAGDHAGVFFDHRGKEVLHYGNVALGRYRFSLPKLKSLFSWRAWRLMLAFRRFNRLAQQALLTDEQLRQKTLQQFLQQQQIDGEFTEQLLLPVLAVTCTCDYHSILNYPADVILAYLTCGVWQFGIIHARNGVDDIVPRLTQGIQVQTGQTVQSVRSCGEQLQLTLADGQQQRFDQVVIACQAQQAAAMLDGFDQQQAWLRQVPFETSTMMVHTDSGFLPQQGKGCSAVSYCLPPQGRQRPQVSVDLTKAIPRYRQQGTVFQTWHPTFEPGAGQLLAKVAFTRPLVTLESRAAMQQLRQQQQQQCDNRLWFCGSYLADKVPLLDAAVDSSVAVAEALGVEIPWQAAGH</sequence>
<accession>A0ABV7VPD9</accession>
<name>A0ABV7VPD9_9GAMM</name>